<reference evidence="3 4" key="1">
    <citation type="submission" date="2017-07" db="EMBL/GenBank/DDBJ databases">
        <title>Isolation and whole genome analysis of endospore-forming bacteria from heroin.</title>
        <authorList>
            <person name="Kalinowski J."/>
            <person name="Ahrens B."/>
            <person name="Al-Dilaimi A."/>
            <person name="Winkler A."/>
            <person name="Wibberg D."/>
            <person name="Schleenbecker U."/>
            <person name="Ruckert C."/>
            <person name="Wolfel R."/>
            <person name="Grass G."/>
        </authorList>
    </citation>
    <scope>NUCLEOTIDE SEQUENCE [LARGE SCALE GENOMIC DNA]</scope>
    <source>
        <strain evidence="3 4">7539</strain>
    </source>
</reference>
<dbReference type="AlphaFoldDB" id="A0A268P1D5"/>
<dbReference type="Proteomes" id="UP000216207">
    <property type="component" value="Unassembled WGS sequence"/>
</dbReference>
<sequence length="322" mass="37321">MFDICVNLGLIKTLSRRVPENRFRFFRCHSCRAYVKRFSIFLVATIAKQIGFLNDSVYRLTSGKIKLYDERIVNVPRERIIINSINHIAIIPDGNRRWAKKKGLLSEGSLYDKGAANFQYITEALFSKGVNYITFWVSSVDNLKNREKSLVKAMHKLYAKKFTELLNDPKIMENKIKVQVCGSWRTFLEKDTIDIIEKLLVKTANNDKGILTLLVAYDGKIERGQAVISLLDDHVLEKNINKDPLTFNSLLKKHSWTGYLPSVDFIIRTGSWNDPHNSADFLSFLTGDSQLYFPEVYWPDFDSNWLEKSLQEYTSRERRKGS</sequence>
<gene>
    <name evidence="3" type="ORF">CHH72_09720</name>
</gene>
<dbReference type="GO" id="GO:0045547">
    <property type="term" value="F:ditrans,polycis-polyprenyl diphosphate synthase [(2E,6E)-farnesyl diphosphate specific] activity"/>
    <property type="evidence" value="ECO:0007669"/>
    <property type="project" value="TreeGrafter"/>
</dbReference>
<evidence type="ECO:0000313" key="4">
    <source>
        <dbReference type="Proteomes" id="UP000216207"/>
    </source>
</evidence>
<dbReference type="Gene3D" id="3.40.1180.10">
    <property type="entry name" value="Decaprenyl diphosphate synthase-like"/>
    <property type="match status" value="1"/>
</dbReference>
<accession>A0A268P1D5</accession>
<dbReference type="SUPFAM" id="SSF64005">
    <property type="entry name" value="Undecaprenyl diphosphate synthase"/>
    <property type="match status" value="1"/>
</dbReference>
<comment type="caution">
    <text evidence="3">The sequence shown here is derived from an EMBL/GenBank/DDBJ whole genome shotgun (WGS) entry which is preliminary data.</text>
</comment>
<evidence type="ECO:0000256" key="1">
    <source>
        <dbReference type="ARBA" id="ARBA00022679"/>
    </source>
</evidence>
<organism evidence="3 4">
    <name type="scientific">Shouchella clausii</name>
    <name type="common">Alkalihalobacillus clausii</name>
    <dbReference type="NCBI Taxonomy" id="79880"/>
    <lineage>
        <taxon>Bacteria</taxon>
        <taxon>Bacillati</taxon>
        <taxon>Bacillota</taxon>
        <taxon>Bacilli</taxon>
        <taxon>Bacillales</taxon>
        <taxon>Bacillaceae</taxon>
        <taxon>Shouchella</taxon>
    </lineage>
</organism>
<evidence type="ECO:0000313" key="3">
    <source>
        <dbReference type="EMBL" id="PAE89110.1"/>
    </source>
</evidence>
<proteinExistence type="inferred from homology"/>
<dbReference type="PANTHER" id="PTHR10291">
    <property type="entry name" value="DEHYDRODOLICHYL DIPHOSPHATE SYNTHASE FAMILY MEMBER"/>
    <property type="match status" value="1"/>
</dbReference>
<dbReference type="InterPro" id="IPR036424">
    <property type="entry name" value="UPP_synth-like_sf"/>
</dbReference>
<protein>
    <recommendedName>
        <fullName evidence="5">Isoprenyl transferase</fullName>
    </recommendedName>
</protein>
<name>A0A268P1D5_SHOCL</name>
<comment type="similarity">
    <text evidence="2">Belongs to the UPP synthase family. Z-FPP synthase subfamily.</text>
</comment>
<dbReference type="InterPro" id="IPR001441">
    <property type="entry name" value="UPP_synth-like"/>
</dbReference>
<keyword evidence="1" id="KW-0808">Transferase</keyword>
<evidence type="ECO:0000256" key="2">
    <source>
        <dbReference type="ARBA" id="ARBA00038453"/>
    </source>
</evidence>
<dbReference type="EMBL" id="NPCC01000011">
    <property type="protein sequence ID" value="PAE89110.1"/>
    <property type="molecule type" value="Genomic_DNA"/>
</dbReference>
<dbReference type="CDD" id="cd00475">
    <property type="entry name" value="Cis_IPPS"/>
    <property type="match status" value="1"/>
</dbReference>
<dbReference type="GO" id="GO:0016094">
    <property type="term" value="P:polyprenol biosynthetic process"/>
    <property type="evidence" value="ECO:0007669"/>
    <property type="project" value="TreeGrafter"/>
</dbReference>
<dbReference type="PANTHER" id="PTHR10291:SF43">
    <property type="entry name" value="DEHYDRODOLICHYL DIPHOSPHATE SYNTHASE COMPLEX SUBUNIT DHDDS"/>
    <property type="match status" value="1"/>
</dbReference>
<dbReference type="Pfam" id="PF01255">
    <property type="entry name" value="Prenyltransf"/>
    <property type="match status" value="1"/>
</dbReference>
<evidence type="ECO:0008006" key="5">
    <source>
        <dbReference type="Google" id="ProtNLM"/>
    </source>
</evidence>